<keyword evidence="1" id="KW-0472">Membrane</keyword>
<protein>
    <submittedName>
        <fullName evidence="2">Uncharacterized protein</fullName>
    </submittedName>
</protein>
<comment type="caution">
    <text evidence="2">The sequence shown here is derived from an EMBL/GenBank/DDBJ whole genome shotgun (WGS) entry which is preliminary data.</text>
</comment>
<proteinExistence type="predicted"/>
<dbReference type="Proteomes" id="UP000004520">
    <property type="component" value="Unassembled WGS sequence"/>
</dbReference>
<organism evidence="2 3">
    <name type="scientific">Shigella flexneri K-227</name>
    <dbReference type="NCBI Taxonomy" id="766147"/>
    <lineage>
        <taxon>Bacteria</taxon>
        <taxon>Pseudomonadati</taxon>
        <taxon>Pseudomonadota</taxon>
        <taxon>Gammaproteobacteria</taxon>
        <taxon>Enterobacterales</taxon>
        <taxon>Enterobacteriaceae</taxon>
        <taxon>Shigella</taxon>
    </lineage>
</organism>
<evidence type="ECO:0000256" key="1">
    <source>
        <dbReference type="SAM" id="Phobius"/>
    </source>
</evidence>
<feature type="transmembrane region" description="Helical" evidence="1">
    <location>
        <begin position="6"/>
        <end position="26"/>
    </location>
</feature>
<keyword evidence="1" id="KW-0812">Transmembrane</keyword>
<reference evidence="2 3" key="1">
    <citation type="submission" date="2011-04" db="EMBL/GenBank/DDBJ databases">
        <authorList>
            <person name="Rasko D."/>
            <person name="Redman J."/>
            <person name="Daugherty S.C."/>
            <person name="Tallon L."/>
            <person name="Sadzewicz L."/>
            <person name="Jones K."/>
            <person name="Santana-Cruz I."/>
            <person name="Liu X."/>
        </authorList>
    </citation>
    <scope>NUCLEOTIDE SEQUENCE [LARGE SCALE GENOMIC DNA]</scope>
    <source>
        <strain evidence="2 3">K-227</strain>
    </source>
</reference>
<gene>
    <name evidence="2" type="ORF">SFK227_0631</name>
</gene>
<evidence type="ECO:0000313" key="3">
    <source>
        <dbReference type="Proteomes" id="UP000004520"/>
    </source>
</evidence>
<sequence length="47" mass="5593">MIFIYIFSVGAILFTLNTFILIVIIVENSYVDFFIDFEAFPWHRSDN</sequence>
<dbReference type="EMBL" id="AFGY01000006">
    <property type="protein sequence ID" value="EGK39908.1"/>
    <property type="molecule type" value="Genomic_DNA"/>
</dbReference>
<dbReference type="PATRIC" id="fig|766147.3.peg.600"/>
<dbReference type="AlphaFoldDB" id="F5NR94"/>
<accession>F5NR94</accession>
<keyword evidence="1" id="KW-1133">Transmembrane helix</keyword>
<evidence type="ECO:0000313" key="2">
    <source>
        <dbReference type="EMBL" id="EGK39908.1"/>
    </source>
</evidence>
<name>F5NR94_SHIFL</name>